<dbReference type="AlphaFoldDB" id="A0A151TZI2"/>
<gene>
    <name evidence="2" type="ORF">KK1_005072</name>
</gene>
<dbReference type="OMA" id="MEHATCE"/>
<evidence type="ECO:0000256" key="1">
    <source>
        <dbReference type="SAM" id="MobiDB-lite"/>
    </source>
</evidence>
<dbReference type="Proteomes" id="UP000075243">
    <property type="component" value="Chromosome 2"/>
</dbReference>
<evidence type="ECO:0000313" key="3">
    <source>
        <dbReference type="Proteomes" id="UP000075243"/>
    </source>
</evidence>
<protein>
    <submittedName>
        <fullName evidence="2">Copia protein</fullName>
    </submittedName>
</protein>
<feature type="region of interest" description="Disordered" evidence="1">
    <location>
        <begin position="1"/>
        <end position="22"/>
    </location>
</feature>
<keyword evidence="3" id="KW-1185">Reference proteome</keyword>
<accession>A0A151TZI2</accession>
<dbReference type="SUPFAM" id="SSF56672">
    <property type="entry name" value="DNA/RNA polymerases"/>
    <property type="match status" value="1"/>
</dbReference>
<evidence type="ECO:0000313" key="2">
    <source>
        <dbReference type="EMBL" id="KYP72483.1"/>
    </source>
</evidence>
<proteinExistence type="predicted"/>
<dbReference type="InterPro" id="IPR043502">
    <property type="entry name" value="DNA/RNA_pol_sf"/>
</dbReference>
<reference evidence="2 3" key="1">
    <citation type="journal article" date="2012" name="Nat. Biotechnol.">
        <title>Draft genome sequence of pigeonpea (Cajanus cajan), an orphan legume crop of resource-poor farmers.</title>
        <authorList>
            <person name="Varshney R.K."/>
            <person name="Chen W."/>
            <person name="Li Y."/>
            <person name="Bharti A.K."/>
            <person name="Saxena R.K."/>
            <person name="Schlueter J.A."/>
            <person name="Donoghue M.T."/>
            <person name="Azam S."/>
            <person name="Fan G."/>
            <person name="Whaley A.M."/>
            <person name="Farmer A.D."/>
            <person name="Sheridan J."/>
            <person name="Iwata A."/>
            <person name="Tuteja R."/>
            <person name="Penmetsa R.V."/>
            <person name="Wu W."/>
            <person name="Upadhyaya H.D."/>
            <person name="Yang S.P."/>
            <person name="Shah T."/>
            <person name="Saxena K.B."/>
            <person name="Michael T."/>
            <person name="McCombie W.R."/>
            <person name="Yang B."/>
            <person name="Zhang G."/>
            <person name="Yang H."/>
            <person name="Wang J."/>
            <person name="Spillane C."/>
            <person name="Cook D.R."/>
            <person name="May G.D."/>
            <person name="Xu X."/>
            <person name="Jackson S.A."/>
        </authorList>
    </citation>
    <scope>NUCLEOTIDE SEQUENCE [LARGE SCALE GENOMIC DNA]</scope>
    <source>
        <strain evidence="3">cv. Asha</strain>
    </source>
</reference>
<sequence length="259" mass="28803">MLDSKPSSTPIDYGTRLHQQSGVPLSDSEASAYRRLIGRLIYLTNTCPDITFVVQHLSQFISKPRSTHQQAAAHILRYVKAAPGFGIFFSAKSVIQLQGFSDSDWADCLDTRRSITGFSIYLGSSLISWKSKKQATVSRSSSKAEYRALASATCELQWLTYLLEDFGVSFLRPALLYCDNQSTLHIAANPMFHERTKHIELDCHLVREKLHSGLLKLLPITSANQLAGIYTKALPPGAFNFLQCKLGMYNIHSQLEGGS</sequence>
<dbReference type="PANTHER" id="PTHR11439:SF498">
    <property type="entry name" value="DNAK FAMILY PROTEIN"/>
    <property type="match status" value="1"/>
</dbReference>
<organism evidence="2 3">
    <name type="scientific">Cajanus cajan</name>
    <name type="common">Pigeon pea</name>
    <name type="synonym">Cajanus indicus</name>
    <dbReference type="NCBI Taxonomy" id="3821"/>
    <lineage>
        <taxon>Eukaryota</taxon>
        <taxon>Viridiplantae</taxon>
        <taxon>Streptophyta</taxon>
        <taxon>Embryophyta</taxon>
        <taxon>Tracheophyta</taxon>
        <taxon>Spermatophyta</taxon>
        <taxon>Magnoliopsida</taxon>
        <taxon>eudicotyledons</taxon>
        <taxon>Gunneridae</taxon>
        <taxon>Pentapetalae</taxon>
        <taxon>rosids</taxon>
        <taxon>fabids</taxon>
        <taxon>Fabales</taxon>
        <taxon>Fabaceae</taxon>
        <taxon>Papilionoideae</taxon>
        <taxon>50 kb inversion clade</taxon>
        <taxon>NPAAA clade</taxon>
        <taxon>indigoferoid/millettioid clade</taxon>
        <taxon>Phaseoleae</taxon>
        <taxon>Cajanus</taxon>
    </lineage>
</organism>
<dbReference type="CDD" id="cd09272">
    <property type="entry name" value="RNase_HI_RT_Ty1"/>
    <property type="match status" value="1"/>
</dbReference>
<dbReference type="EMBL" id="CM003604">
    <property type="protein sequence ID" value="KYP72483.1"/>
    <property type="molecule type" value="Genomic_DNA"/>
</dbReference>
<dbReference type="Gramene" id="C.cajan_04951.t">
    <property type="protein sequence ID" value="C.cajan_04951.t.cds1"/>
    <property type="gene ID" value="C.cajan_04951"/>
</dbReference>
<dbReference type="PANTHER" id="PTHR11439">
    <property type="entry name" value="GAG-POL-RELATED RETROTRANSPOSON"/>
    <property type="match status" value="1"/>
</dbReference>
<name>A0A151TZI2_CAJCA</name>
<feature type="compositionally biased region" description="Polar residues" evidence="1">
    <location>
        <begin position="1"/>
        <end position="10"/>
    </location>
</feature>